<dbReference type="InterPro" id="IPR033116">
    <property type="entry name" value="TRYPSIN_SER"/>
</dbReference>
<evidence type="ECO:0000259" key="9">
    <source>
        <dbReference type="PROSITE" id="PS50240"/>
    </source>
</evidence>
<comment type="similarity">
    <text evidence="7">Belongs to the peptidase S1 family. CLIP subfamily.</text>
</comment>
<keyword evidence="5 8" id="KW-0720">Serine protease</keyword>
<gene>
    <name evidence="10" type="ORF">GSOID_T00021738001</name>
</gene>
<sequence>MKISLSLLSFSAGSNFQGHRFLAGEKLTTRSNSCREKVDEAKANWNVENGEWICPLYNSNNLKITCFPKCPDSSFKRSWQHLPYRKRPKIIATCGDPPTYRLKHMDENSVFTCEKKPPHPCDIQVENIKIENGEIRRIKIQNKVKAAYNIVCTGPQKKGQKTKITCTGSEPSSTYWTAPKGPKNWRSVCEEEEIPENPDFLTLTGHIAPGLLTCTQEENKLVNSSNDNRLSNSQEGRIVGGVEAGDNSWPWMVRLQLFDKHGMTTSCGGSVIANRWVLSAAHCCEGQKRITAFFGDVKKNENDSFEFELEATKWIKHWEFGKSADGSASNSDLCLIKFEEDILKTDPEGKVGAACLPNKQEEHGAACWVAGWGSVKHGGRSSNELLSVGVNILDHQYCMENSKFQEIGMTSLLPDDICASKPDLDGDGFTEAGADACQGDSGGPLICPVDGKAVIVGVVSRGYGCAWKGYPGIYTSAFKLRLWIRKFIAKYGV</sequence>
<keyword evidence="4 8" id="KW-0378">Hydrolase</keyword>
<dbReference type="Proteomes" id="UP000011014">
    <property type="component" value="Unassembled WGS sequence"/>
</dbReference>
<dbReference type="InterPro" id="IPR018114">
    <property type="entry name" value="TRYPSIN_HIS"/>
</dbReference>
<dbReference type="Gene3D" id="2.40.10.10">
    <property type="entry name" value="Trypsin-like serine proteases"/>
    <property type="match status" value="1"/>
</dbReference>
<dbReference type="PROSITE" id="PS00134">
    <property type="entry name" value="TRYPSIN_HIS"/>
    <property type="match status" value="1"/>
</dbReference>
<dbReference type="PROSITE" id="PS00135">
    <property type="entry name" value="TRYPSIN_SER"/>
    <property type="match status" value="1"/>
</dbReference>
<dbReference type="SMART" id="SM00020">
    <property type="entry name" value="Tryp_SPc"/>
    <property type="match status" value="1"/>
</dbReference>
<dbReference type="FunFam" id="2.40.10.10:FF:000002">
    <property type="entry name" value="Transmembrane protease serine"/>
    <property type="match status" value="1"/>
</dbReference>
<dbReference type="GO" id="GO:0004252">
    <property type="term" value="F:serine-type endopeptidase activity"/>
    <property type="evidence" value="ECO:0007669"/>
    <property type="project" value="InterPro"/>
</dbReference>
<dbReference type="CDD" id="cd00190">
    <property type="entry name" value="Tryp_SPc"/>
    <property type="match status" value="1"/>
</dbReference>
<evidence type="ECO:0000256" key="5">
    <source>
        <dbReference type="ARBA" id="ARBA00022825"/>
    </source>
</evidence>
<accession>E4YE40</accession>
<dbReference type="InterPro" id="IPR043504">
    <property type="entry name" value="Peptidase_S1_PA_chymotrypsin"/>
</dbReference>
<dbReference type="InterPro" id="IPR001254">
    <property type="entry name" value="Trypsin_dom"/>
</dbReference>
<dbReference type="GO" id="GO:0006508">
    <property type="term" value="P:proteolysis"/>
    <property type="evidence" value="ECO:0007669"/>
    <property type="project" value="UniProtKB-KW"/>
</dbReference>
<dbReference type="PANTHER" id="PTHR24264:SF65">
    <property type="entry name" value="SRCR DOMAIN-CONTAINING PROTEIN"/>
    <property type="match status" value="1"/>
</dbReference>
<keyword evidence="6" id="KW-1015">Disulfide bond</keyword>
<name>E4YE40_OIKDI</name>
<organism evidence="10">
    <name type="scientific">Oikopleura dioica</name>
    <name type="common">Tunicate</name>
    <dbReference type="NCBI Taxonomy" id="34765"/>
    <lineage>
        <taxon>Eukaryota</taxon>
        <taxon>Metazoa</taxon>
        <taxon>Chordata</taxon>
        <taxon>Tunicata</taxon>
        <taxon>Appendicularia</taxon>
        <taxon>Copelata</taxon>
        <taxon>Oikopleuridae</taxon>
        <taxon>Oikopleura</taxon>
    </lineage>
</organism>
<dbReference type="GO" id="GO:0005615">
    <property type="term" value="C:extracellular space"/>
    <property type="evidence" value="ECO:0007669"/>
    <property type="project" value="TreeGrafter"/>
</dbReference>
<dbReference type="EMBL" id="FN654448">
    <property type="protein sequence ID" value="CBY33790.1"/>
    <property type="molecule type" value="Genomic_DNA"/>
</dbReference>
<protein>
    <recommendedName>
        <fullName evidence="9">Peptidase S1 domain-containing protein</fullName>
    </recommendedName>
</protein>
<dbReference type="AlphaFoldDB" id="E4YE40"/>
<feature type="domain" description="Peptidase S1" evidence="9">
    <location>
        <begin position="238"/>
        <end position="489"/>
    </location>
</feature>
<evidence type="ECO:0000256" key="7">
    <source>
        <dbReference type="ARBA" id="ARBA00024195"/>
    </source>
</evidence>
<evidence type="ECO:0000256" key="8">
    <source>
        <dbReference type="RuleBase" id="RU363034"/>
    </source>
</evidence>
<dbReference type="PRINTS" id="PR00722">
    <property type="entry name" value="CHYMOTRYPSIN"/>
</dbReference>
<evidence type="ECO:0000313" key="10">
    <source>
        <dbReference type="EMBL" id="CBY33790.1"/>
    </source>
</evidence>
<proteinExistence type="inferred from homology"/>
<dbReference type="InterPro" id="IPR050127">
    <property type="entry name" value="Serine_Proteases_S1"/>
</dbReference>
<dbReference type="PROSITE" id="PS50240">
    <property type="entry name" value="TRYPSIN_DOM"/>
    <property type="match status" value="1"/>
</dbReference>
<dbReference type="SUPFAM" id="SSF50494">
    <property type="entry name" value="Trypsin-like serine proteases"/>
    <property type="match status" value="1"/>
</dbReference>
<dbReference type="InterPro" id="IPR009003">
    <property type="entry name" value="Peptidase_S1_PA"/>
</dbReference>
<evidence type="ECO:0000256" key="4">
    <source>
        <dbReference type="ARBA" id="ARBA00022801"/>
    </source>
</evidence>
<dbReference type="Pfam" id="PF00089">
    <property type="entry name" value="Trypsin"/>
    <property type="match status" value="1"/>
</dbReference>
<evidence type="ECO:0000256" key="3">
    <source>
        <dbReference type="ARBA" id="ARBA00022670"/>
    </source>
</evidence>
<evidence type="ECO:0000256" key="1">
    <source>
        <dbReference type="ARBA" id="ARBA00004613"/>
    </source>
</evidence>
<dbReference type="PANTHER" id="PTHR24264">
    <property type="entry name" value="TRYPSIN-RELATED"/>
    <property type="match status" value="1"/>
</dbReference>
<evidence type="ECO:0000256" key="6">
    <source>
        <dbReference type="ARBA" id="ARBA00023157"/>
    </source>
</evidence>
<reference evidence="10" key="1">
    <citation type="journal article" date="2010" name="Science">
        <title>Plasticity of animal genome architecture unmasked by rapid evolution of a pelagic tunicate.</title>
        <authorList>
            <person name="Denoeud F."/>
            <person name="Henriet S."/>
            <person name="Mungpakdee S."/>
            <person name="Aury J.M."/>
            <person name="Da Silva C."/>
            <person name="Brinkmann H."/>
            <person name="Mikhaleva J."/>
            <person name="Olsen L.C."/>
            <person name="Jubin C."/>
            <person name="Canestro C."/>
            <person name="Bouquet J.M."/>
            <person name="Danks G."/>
            <person name="Poulain J."/>
            <person name="Campsteijn C."/>
            <person name="Adamski M."/>
            <person name="Cross I."/>
            <person name="Yadetie F."/>
            <person name="Muffato M."/>
            <person name="Louis A."/>
            <person name="Butcher S."/>
            <person name="Tsagkogeorga G."/>
            <person name="Konrad A."/>
            <person name="Singh S."/>
            <person name="Jensen M.F."/>
            <person name="Cong E.H."/>
            <person name="Eikeseth-Otteraa H."/>
            <person name="Noel B."/>
            <person name="Anthouard V."/>
            <person name="Porcel B.M."/>
            <person name="Kachouri-Lafond R."/>
            <person name="Nishino A."/>
            <person name="Ugolini M."/>
            <person name="Chourrout P."/>
            <person name="Nishida H."/>
            <person name="Aasland R."/>
            <person name="Huzurbazar S."/>
            <person name="Westhof E."/>
            <person name="Delsuc F."/>
            <person name="Lehrach H."/>
            <person name="Reinhardt R."/>
            <person name="Weissenbach J."/>
            <person name="Roy S.W."/>
            <person name="Artiguenave F."/>
            <person name="Postlethwait J.H."/>
            <person name="Manak J.R."/>
            <person name="Thompson E.M."/>
            <person name="Jaillon O."/>
            <person name="Du Pasquier L."/>
            <person name="Boudinot P."/>
            <person name="Liberles D.A."/>
            <person name="Volff J.N."/>
            <person name="Philippe H."/>
            <person name="Lenhard B."/>
            <person name="Roest Crollius H."/>
            <person name="Wincker P."/>
            <person name="Chourrout D."/>
        </authorList>
    </citation>
    <scope>NUCLEOTIDE SEQUENCE [LARGE SCALE GENOMIC DNA]</scope>
</reference>
<keyword evidence="2" id="KW-0964">Secreted</keyword>
<evidence type="ECO:0000256" key="2">
    <source>
        <dbReference type="ARBA" id="ARBA00022525"/>
    </source>
</evidence>
<comment type="subcellular location">
    <subcellularLocation>
        <location evidence="1">Secreted</location>
    </subcellularLocation>
</comment>
<dbReference type="InterPro" id="IPR001314">
    <property type="entry name" value="Peptidase_S1A"/>
</dbReference>
<keyword evidence="3 8" id="KW-0645">Protease</keyword>